<dbReference type="EMBL" id="FLUV01001988">
    <property type="protein sequence ID" value="SBW26003.1"/>
    <property type="molecule type" value="Genomic_DNA"/>
</dbReference>
<gene>
    <name evidence="1" type="ORF">FDG2_4749</name>
</gene>
<organism evidence="1 2">
    <name type="scientific">Candidatus Protofrankia californiensis</name>
    <dbReference type="NCBI Taxonomy" id="1839754"/>
    <lineage>
        <taxon>Bacteria</taxon>
        <taxon>Bacillati</taxon>
        <taxon>Actinomycetota</taxon>
        <taxon>Actinomycetes</taxon>
        <taxon>Frankiales</taxon>
        <taxon>Frankiaceae</taxon>
        <taxon>Protofrankia</taxon>
    </lineage>
</organism>
<dbReference type="AlphaFoldDB" id="A0A1C3P838"/>
<name>A0A1C3P838_9ACTN</name>
<accession>A0A1C3P838</accession>
<keyword evidence="2" id="KW-1185">Reference proteome</keyword>
<dbReference type="Proteomes" id="UP000199013">
    <property type="component" value="Unassembled WGS sequence"/>
</dbReference>
<evidence type="ECO:0000313" key="1">
    <source>
        <dbReference type="EMBL" id="SBW26003.1"/>
    </source>
</evidence>
<reference evidence="2" key="1">
    <citation type="submission" date="2016-02" db="EMBL/GenBank/DDBJ databases">
        <authorList>
            <person name="Wibberg D."/>
        </authorList>
    </citation>
    <scope>NUCLEOTIDE SEQUENCE [LARGE SCALE GENOMIC DNA]</scope>
</reference>
<proteinExistence type="predicted"/>
<evidence type="ECO:0000313" key="2">
    <source>
        <dbReference type="Proteomes" id="UP000199013"/>
    </source>
</evidence>
<evidence type="ECO:0008006" key="3">
    <source>
        <dbReference type="Google" id="ProtNLM"/>
    </source>
</evidence>
<sequence>MTGYTLIMKTAISVPDGDFERFERVAARHGMNRSEFYRLAGQRLADELEGEAELTRLANAVLARVGQPSGDGLFLRESERVLREGTEW</sequence>
<protein>
    <recommendedName>
        <fullName evidence="3">Ribbon-helix-helix protein CopG domain-containing protein</fullName>
    </recommendedName>
</protein>